<evidence type="ECO:0000256" key="1">
    <source>
        <dbReference type="ARBA" id="ARBA00004651"/>
    </source>
</evidence>
<feature type="domain" description="ABC3 transporter permease C-terminal" evidence="9">
    <location>
        <begin position="325"/>
        <end position="432"/>
    </location>
</feature>
<feature type="transmembrane region" description="Helical" evidence="8">
    <location>
        <begin position="1051"/>
        <end position="1075"/>
    </location>
</feature>
<comment type="caution">
    <text evidence="10">The sequence shown here is derived from an EMBL/GenBank/DDBJ whole genome shotgun (WGS) entry which is preliminary data.</text>
</comment>
<evidence type="ECO:0000256" key="4">
    <source>
        <dbReference type="ARBA" id="ARBA00022989"/>
    </source>
</evidence>
<keyword evidence="4 8" id="KW-1133">Transmembrane helix</keyword>
<keyword evidence="11" id="KW-1185">Reference proteome</keyword>
<dbReference type="InterPro" id="IPR003838">
    <property type="entry name" value="ABC3_permease_C"/>
</dbReference>
<feature type="transmembrane region" description="Helical" evidence="8">
    <location>
        <begin position="323"/>
        <end position="343"/>
    </location>
</feature>
<evidence type="ECO:0000256" key="3">
    <source>
        <dbReference type="ARBA" id="ARBA00022692"/>
    </source>
</evidence>
<organism evidence="10 11">
    <name type="scientific">Leifsonella bigeumensis</name>
    <dbReference type="NCBI Taxonomy" id="433643"/>
    <lineage>
        <taxon>Bacteria</taxon>
        <taxon>Bacillati</taxon>
        <taxon>Actinomycetota</taxon>
        <taxon>Actinomycetes</taxon>
        <taxon>Micrococcales</taxon>
        <taxon>Microbacteriaceae</taxon>
        <taxon>Leifsonella</taxon>
    </lineage>
</organism>
<keyword evidence="5 8" id="KW-0472">Membrane</keyword>
<evidence type="ECO:0000256" key="6">
    <source>
        <dbReference type="ARBA" id="ARBA00038076"/>
    </source>
</evidence>
<evidence type="ECO:0000256" key="7">
    <source>
        <dbReference type="SAM" id="MobiDB-lite"/>
    </source>
</evidence>
<dbReference type="RefSeq" id="WP_344753748.1">
    <property type="nucleotide sequence ID" value="NZ_BAABAE010000002.1"/>
</dbReference>
<feature type="transmembrane region" description="Helical" evidence="8">
    <location>
        <begin position="407"/>
        <end position="425"/>
    </location>
</feature>
<feature type="transmembrane region" description="Helical" evidence="8">
    <location>
        <begin position="1009"/>
        <end position="1031"/>
    </location>
</feature>
<sequence>MHSTRLAARRSAAQAGLLATVGAVALVLTALIVGLTGYLDFSAAASTRDYFASASPTARGVQVETKLGDDPAAQSASADQLFAHEFDGTSVEITRTLTDFPLAAALVDTDDSSGSGSGSKQLSLADGREARITPASDAGLTDYATLVDGAWPAAASGTDGNAGTADNPIPGALQADAARQLGLKVGDVLELGATGTAKSVEIVGTWLPKDAGDPRWFADSGATTGNAHPAGDGTESFGPLMVDEAVLPSLGPVPFVHWTIIVDANRVAPGDLAQLGQVATNLRQAIIDDDTIGKGDILVSGSLADTTTTVQRGLNSARGVTPVGILLAGLIGLIALVQLARLLSLARRPENALLRSRGASAQWLTATGIGEAVVVAVIGCALGYAAGSGALVGLFGVSAMAYAPWEFAALIAVAVLAIYGTTAFLDSIRLAQRDAVDDSGRTRAAATIGTAVLAVAAAAVAVWQSLLYGSPIVTTAQGGTTVDPLAVVAPTLALIAIALVLLVVFGPLTAAWQRIATRRPRLQPSYSARQVARGIGSYAVAVLVVSLAIGGVVIASGYSGSWRSLGDRNAELTAGADARITLTQSDLPLAGTEPVTGADFLGVAGVTDAVPVLSTPVTIGDNDSGRLTAIPAADIGAVVNDAEGTVDVATLESTLSGFEQRGVELPAGTTSLSLDATLSVIDPTTGEPATTKGYAGTTLWFQDSEGGISSTALPQLFVDSLEAGKSLTTPLTVKFAPSEATRWLVAIDYSVRADSNWLEMHYGGLVATTPSGAQPVALDTLGWMDLQYSAFANSTLMDADGLTLGLPGAQDGRNRLRMMDVGAQALAAGGVRFESPRSVPVVVTQEFADAYDLAVDDKLDLRFSGTGLVVTSTVAAIAPVLPGAPSPNQALADLNQLNDYLLRASPVVPRANQVWLSAGGPTVIDSEALDTSLPDGATIVTPANATDNSFAAPAELALWIAAIGCLLLAVISLGAVALTVARARRGEVVVLRAVGISARQQSRSRLGEFSAIVLISVVFGLVGGLLVSALTSANLARSAVLGIPSGLQATLAFAVIPGAGLLLIGLVIMLGIAVVSASRVRRQALDTDERLETR</sequence>
<evidence type="ECO:0000313" key="11">
    <source>
        <dbReference type="Proteomes" id="UP001501004"/>
    </source>
</evidence>
<evidence type="ECO:0000256" key="5">
    <source>
        <dbReference type="ARBA" id="ARBA00023136"/>
    </source>
</evidence>
<protein>
    <submittedName>
        <fullName evidence="10">ABC transporter permease</fullName>
    </submittedName>
</protein>
<gene>
    <name evidence="10" type="ORF">GCM10022239_06920</name>
</gene>
<feature type="transmembrane region" description="Helical" evidence="8">
    <location>
        <begin position="12"/>
        <end position="39"/>
    </location>
</feature>
<keyword evidence="2" id="KW-1003">Cell membrane</keyword>
<dbReference type="PANTHER" id="PTHR30572">
    <property type="entry name" value="MEMBRANE COMPONENT OF TRANSPORTER-RELATED"/>
    <property type="match status" value="1"/>
</dbReference>
<comment type="similarity">
    <text evidence="6">Belongs to the ABC-4 integral membrane protein family.</text>
</comment>
<evidence type="ECO:0000256" key="2">
    <source>
        <dbReference type="ARBA" id="ARBA00022475"/>
    </source>
</evidence>
<feature type="transmembrane region" description="Helical" evidence="8">
    <location>
        <begin position="363"/>
        <end position="387"/>
    </location>
</feature>
<feature type="region of interest" description="Disordered" evidence="7">
    <location>
        <begin position="109"/>
        <end position="128"/>
    </location>
</feature>
<dbReference type="InterPro" id="IPR050250">
    <property type="entry name" value="Macrolide_Exporter_MacB"/>
</dbReference>
<feature type="transmembrane region" description="Helical" evidence="8">
    <location>
        <begin position="956"/>
        <end position="981"/>
    </location>
</feature>
<comment type="subcellular location">
    <subcellularLocation>
        <location evidence="1">Cell membrane</location>
        <topology evidence="1">Multi-pass membrane protein</topology>
    </subcellularLocation>
</comment>
<dbReference type="Pfam" id="PF02687">
    <property type="entry name" value="FtsX"/>
    <property type="match status" value="2"/>
</dbReference>
<feature type="transmembrane region" description="Helical" evidence="8">
    <location>
        <begin position="531"/>
        <end position="558"/>
    </location>
</feature>
<feature type="domain" description="ABC3 transporter permease C-terminal" evidence="9">
    <location>
        <begin position="960"/>
        <end position="1083"/>
    </location>
</feature>
<keyword evidence="3 8" id="KW-0812">Transmembrane</keyword>
<dbReference type="PANTHER" id="PTHR30572:SF4">
    <property type="entry name" value="ABC TRANSPORTER PERMEASE YTRF"/>
    <property type="match status" value="1"/>
</dbReference>
<proteinExistence type="inferred from homology"/>
<feature type="transmembrane region" description="Helical" evidence="8">
    <location>
        <begin position="486"/>
        <end position="510"/>
    </location>
</feature>
<evidence type="ECO:0000259" key="9">
    <source>
        <dbReference type="Pfam" id="PF02687"/>
    </source>
</evidence>
<reference evidence="11" key="1">
    <citation type="journal article" date="2019" name="Int. J. Syst. Evol. Microbiol.">
        <title>The Global Catalogue of Microorganisms (GCM) 10K type strain sequencing project: providing services to taxonomists for standard genome sequencing and annotation.</title>
        <authorList>
            <consortium name="The Broad Institute Genomics Platform"/>
            <consortium name="The Broad Institute Genome Sequencing Center for Infectious Disease"/>
            <person name="Wu L."/>
            <person name="Ma J."/>
        </authorList>
    </citation>
    <scope>NUCLEOTIDE SEQUENCE [LARGE SCALE GENOMIC DNA]</scope>
    <source>
        <strain evidence="11">JCM 16949</strain>
    </source>
</reference>
<dbReference type="Proteomes" id="UP001501004">
    <property type="component" value="Unassembled WGS sequence"/>
</dbReference>
<name>A0ABP7FB89_9MICO</name>
<evidence type="ECO:0000256" key="8">
    <source>
        <dbReference type="SAM" id="Phobius"/>
    </source>
</evidence>
<dbReference type="EMBL" id="BAABAE010000002">
    <property type="protein sequence ID" value="GAA3733266.1"/>
    <property type="molecule type" value="Genomic_DNA"/>
</dbReference>
<evidence type="ECO:0000313" key="10">
    <source>
        <dbReference type="EMBL" id="GAA3733266.1"/>
    </source>
</evidence>
<feature type="transmembrane region" description="Helical" evidence="8">
    <location>
        <begin position="445"/>
        <end position="466"/>
    </location>
</feature>
<accession>A0ABP7FB89</accession>